<organism evidence="1 2">
    <name type="scientific">Pseudokineococcus basanitobsidens</name>
    <dbReference type="NCBI Taxonomy" id="1926649"/>
    <lineage>
        <taxon>Bacteria</taxon>
        <taxon>Bacillati</taxon>
        <taxon>Actinomycetota</taxon>
        <taxon>Actinomycetes</taxon>
        <taxon>Kineosporiales</taxon>
        <taxon>Kineosporiaceae</taxon>
        <taxon>Pseudokineococcus</taxon>
    </lineage>
</organism>
<dbReference type="RefSeq" id="WP_339575868.1">
    <property type="nucleotide sequence ID" value="NZ_JBBIAA010000024.1"/>
</dbReference>
<sequence length="99" mass="11140">MERFDVDALDDEPFEVDGQVAHLFTHPGLGLEDVEEAWASDPLFYPATPPAHWLMVAEVAGRVLTVPLAPSRSGDHRRCRPIGCYEAAAHLARRYREDR</sequence>
<evidence type="ECO:0000313" key="1">
    <source>
        <dbReference type="EMBL" id="MEJ5946485.1"/>
    </source>
</evidence>
<gene>
    <name evidence="1" type="ORF">WDZ17_14400</name>
</gene>
<comment type="caution">
    <text evidence="1">The sequence shown here is derived from an EMBL/GenBank/DDBJ whole genome shotgun (WGS) entry which is preliminary data.</text>
</comment>
<dbReference type="Proteomes" id="UP001387100">
    <property type="component" value="Unassembled WGS sequence"/>
</dbReference>
<keyword evidence="2" id="KW-1185">Reference proteome</keyword>
<proteinExistence type="predicted"/>
<reference evidence="1 2" key="1">
    <citation type="journal article" date="2017" name="Int. J. Syst. Evol. Microbiol.">
        <title>Pseudokineococcus basanitobsidens sp. nov., isolated from volcanic rock.</title>
        <authorList>
            <person name="Lee D.W."/>
            <person name="Park M.Y."/>
            <person name="Kim J.J."/>
            <person name="Kim B.S."/>
        </authorList>
    </citation>
    <scope>NUCLEOTIDE SEQUENCE [LARGE SCALE GENOMIC DNA]</scope>
    <source>
        <strain evidence="1 2">DSM 103726</strain>
    </source>
</reference>
<protein>
    <submittedName>
        <fullName evidence="1">Uncharacterized protein</fullName>
    </submittedName>
</protein>
<accession>A0ABU8RN45</accession>
<name>A0ABU8RN45_9ACTN</name>
<evidence type="ECO:0000313" key="2">
    <source>
        <dbReference type="Proteomes" id="UP001387100"/>
    </source>
</evidence>
<dbReference type="EMBL" id="JBBIAA010000024">
    <property type="protein sequence ID" value="MEJ5946485.1"/>
    <property type="molecule type" value="Genomic_DNA"/>
</dbReference>